<dbReference type="InterPro" id="IPR002364">
    <property type="entry name" value="Quin_OxRdtase/zeta-crystal_CS"/>
</dbReference>
<dbReference type="PANTHER" id="PTHR44013:SF1">
    <property type="entry name" value="ZINC-TYPE ALCOHOL DEHYDROGENASE-LIKE PROTEIN C16A3.02C"/>
    <property type="match status" value="1"/>
</dbReference>
<evidence type="ECO:0000313" key="2">
    <source>
        <dbReference type="EMBL" id="REJ04295.1"/>
    </source>
</evidence>
<dbReference type="CDD" id="cd05289">
    <property type="entry name" value="MDR_like_2"/>
    <property type="match status" value="1"/>
</dbReference>
<accession>A0A371NRP2</accession>
<dbReference type="SUPFAM" id="SSF50129">
    <property type="entry name" value="GroES-like"/>
    <property type="match status" value="1"/>
</dbReference>
<feature type="domain" description="Enoyl reductase (ER)" evidence="1">
    <location>
        <begin position="11"/>
        <end position="307"/>
    </location>
</feature>
<dbReference type="PANTHER" id="PTHR44013">
    <property type="entry name" value="ZINC-TYPE ALCOHOL DEHYDROGENASE-LIKE PROTEIN C16A3.02C"/>
    <property type="match status" value="1"/>
</dbReference>
<keyword evidence="3" id="KW-1185">Reference proteome</keyword>
<gene>
    <name evidence="2" type="ORF">DY023_15450</name>
</gene>
<organism evidence="2 3">
    <name type="scientific">Microbacterium bovistercoris</name>
    <dbReference type="NCBI Taxonomy" id="2293570"/>
    <lineage>
        <taxon>Bacteria</taxon>
        <taxon>Bacillati</taxon>
        <taxon>Actinomycetota</taxon>
        <taxon>Actinomycetes</taxon>
        <taxon>Micrococcales</taxon>
        <taxon>Microbacteriaceae</taxon>
        <taxon>Microbacterium</taxon>
    </lineage>
</organism>
<dbReference type="SMART" id="SM00829">
    <property type="entry name" value="PKS_ER"/>
    <property type="match status" value="1"/>
</dbReference>
<evidence type="ECO:0000313" key="3">
    <source>
        <dbReference type="Proteomes" id="UP000262172"/>
    </source>
</evidence>
<dbReference type="InterPro" id="IPR036291">
    <property type="entry name" value="NAD(P)-bd_dom_sf"/>
</dbReference>
<sequence length="314" mass="32366">MRSAKYFGAGAASEVISLIDVPVPAPGPGQVLIRVGAVGLNPVDVKIRAAAEDFGVIEYSDRPGWDVAGVVTEVGAGVSSWRPGDRVFALAGFPVAAQTLADYAVVGAADLASVPSDWSIAQAGAAPVVALTAWQALEAARVEPGQRVLVLGGAGGVGHLTVQLAKARGAEVIATAGPAKHELVRSWGADLVVDYRDEAALEEISRVDAVIVTVSDVTPPRQSIGDGTAVITITALSEEQRTLLADWGAAPVERILVHADGTQLAEIADIADDGGLTVHLDSEFPLERLADAQERVETGRVTGKVVVVVDSAVR</sequence>
<dbReference type="InterPro" id="IPR052733">
    <property type="entry name" value="Chloroplast_QOR"/>
</dbReference>
<dbReference type="RefSeq" id="WP_116243237.1">
    <property type="nucleotide sequence ID" value="NZ_QUAB01000047.1"/>
</dbReference>
<dbReference type="SUPFAM" id="SSF51735">
    <property type="entry name" value="NAD(P)-binding Rossmann-fold domains"/>
    <property type="match status" value="1"/>
</dbReference>
<dbReference type="InterPro" id="IPR013154">
    <property type="entry name" value="ADH-like_N"/>
</dbReference>
<dbReference type="Proteomes" id="UP000262172">
    <property type="component" value="Unassembled WGS sequence"/>
</dbReference>
<dbReference type="OrthoDB" id="3175656at2"/>
<reference evidence="2 3" key="1">
    <citation type="submission" date="2018-08" db="EMBL/GenBank/DDBJ databases">
        <title>Isolation, diversity and antifungal activity of Actinobacteria from cow dung.</title>
        <authorList>
            <person name="Ling L."/>
        </authorList>
    </citation>
    <scope>NUCLEOTIDE SEQUENCE [LARGE SCALE GENOMIC DNA]</scope>
    <source>
        <strain evidence="2 3">NEAU-LLE</strain>
    </source>
</reference>
<protein>
    <submittedName>
        <fullName evidence="2">NADP-dependent oxidoreductase</fullName>
    </submittedName>
</protein>
<dbReference type="PROSITE" id="PS01162">
    <property type="entry name" value="QOR_ZETA_CRYSTAL"/>
    <property type="match status" value="1"/>
</dbReference>
<dbReference type="Gene3D" id="3.90.180.10">
    <property type="entry name" value="Medium-chain alcohol dehydrogenases, catalytic domain"/>
    <property type="match status" value="1"/>
</dbReference>
<evidence type="ECO:0000259" key="1">
    <source>
        <dbReference type="SMART" id="SM00829"/>
    </source>
</evidence>
<name>A0A371NRP2_9MICO</name>
<dbReference type="EMBL" id="QUAB01000047">
    <property type="protein sequence ID" value="REJ04295.1"/>
    <property type="molecule type" value="Genomic_DNA"/>
</dbReference>
<dbReference type="InterPro" id="IPR011032">
    <property type="entry name" value="GroES-like_sf"/>
</dbReference>
<dbReference type="Pfam" id="PF08240">
    <property type="entry name" value="ADH_N"/>
    <property type="match status" value="1"/>
</dbReference>
<comment type="caution">
    <text evidence="2">The sequence shown here is derived from an EMBL/GenBank/DDBJ whole genome shotgun (WGS) entry which is preliminary data.</text>
</comment>
<dbReference type="Gene3D" id="3.40.50.720">
    <property type="entry name" value="NAD(P)-binding Rossmann-like Domain"/>
    <property type="match status" value="1"/>
</dbReference>
<dbReference type="InterPro" id="IPR020843">
    <property type="entry name" value="ER"/>
</dbReference>
<dbReference type="GO" id="GO:0016491">
    <property type="term" value="F:oxidoreductase activity"/>
    <property type="evidence" value="ECO:0007669"/>
    <property type="project" value="InterPro"/>
</dbReference>
<dbReference type="GO" id="GO:0008270">
    <property type="term" value="F:zinc ion binding"/>
    <property type="evidence" value="ECO:0007669"/>
    <property type="project" value="InterPro"/>
</dbReference>
<dbReference type="AlphaFoldDB" id="A0A371NRP2"/>
<proteinExistence type="predicted"/>
<dbReference type="Pfam" id="PF13602">
    <property type="entry name" value="ADH_zinc_N_2"/>
    <property type="match status" value="1"/>
</dbReference>